<dbReference type="InterPro" id="IPR036591">
    <property type="entry name" value="YggU-like_sf"/>
</dbReference>
<proteinExistence type="inferred from homology"/>
<dbReference type="Gene3D" id="3.30.1200.10">
    <property type="entry name" value="YggU-like"/>
    <property type="match status" value="1"/>
</dbReference>
<evidence type="ECO:0000256" key="1">
    <source>
        <dbReference type="ARBA" id="ARBA00010364"/>
    </source>
</evidence>
<protein>
    <recommendedName>
        <fullName evidence="2">UPF0235 protein IAC63_00760</fullName>
    </recommendedName>
</protein>
<dbReference type="AlphaFoldDB" id="A0A9D1MRZ9"/>
<dbReference type="GO" id="GO:0005737">
    <property type="term" value="C:cytoplasm"/>
    <property type="evidence" value="ECO:0007669"/>
    <property type="project" value="TreeGrafter"/>
</dbReference>
<dbReference type="InterPro" id="IPR003746">
    <property type="entry name" value="DUF167"/>
</dbReference>
<comment type="similarity">
    <text evidence="1 2">Belongs to the UPF0235 family.</text>
</comment>
<dbReference type="Pfam" id="PF02594">
    <property type="entry name" value="DUF167"/>
    <property type="match status" value="1"/>
</dbReference>
<reference evidence="3" key="2">
    <citation type="journal article" date="2021" name="PeerJ">
        <title>Extensive microbial diversity within the chicken gut microbiome revealed by metagenomics and culture.</title>
        <authorList>
            <person name="Gilroy R."/>
            <person name="Ravi A."/>
            <person name="Getino M."/>
            <person name="Pursley I."/>
            <person name="Horton D.L."/>
            <person name="Alikhan N.F."/>
            <person name="Baker D."/>
            <person name="Gharbi K."/>
            <person name="Hall N."/>
            <person name="Watson M."/>
            <person name="Adriaenssens E.M."/>
            <person name="Foster-Nyarko E."/>
            <person name="Jarju S."/>
            <person name="Secka A."/>
            <person name="Antonio M."/>
            <person name="Oren A."/>
            <person name="Chaudhuri R.R."/>
            <person name="La Ragione R."/>
            <person name="Hildebrand F."/>
            <person name="Pallen M.J."/>
        </authorList>
    </citation>
    <scope>NUCLEOTIDE SEQUENCE</scope>
    <source>
        <strain evidence="3">CHK136-897</strain>
    </source>
</reference>
<evidence type="ECO:0000256" key="2">
    <source>
        <dbReference type="HAMAP-Rule" id="MF_00634"/>
    </source>
</evidence>
<sequence length="76" mass="8293">MSDSKQTFNVRVIPKARQNDVSLDADGTIRIHTTAAPSDGAANDAVIKMLAKHFDVPKSSIRIIRGATSRNKVIEF</sequence>
<dbReference type="PANTHER" id="PTHR13420">
    <property type="entry name" value="UPF0235 PROTEIN C15ORF40"/>
    <property type="match status" value="1"/>
</dbReference>
<dbReference type="SUPFAM" id="SSF69786">
    <property type="entry name" value="YggU-like"/>
    <property type="match status" value="1"/>
</dbReference>
<evidence type="ECO:0000313" key="4">
    <source>
        <dbReference type="Proteomes" id="UP000824142"/>
    </source>
</evidence>
<dbReference type="HAMAP" id="MF_00634">
    <property type="entry name" value="UPF0235"/>
    <property type="match status" value="1"/>
</dbReference>
<gene>
    <name evidence="3" type="ORF">IAC63_00760</name>
</gene>
<organism evidence="3 4">
    <name type="scientific">Candidatus Enterousia avicola</name>
    <dbReference type="NCBI Taxonomy" id="2840787"/>
    <lineage>
        <taxon>Bacteria</taxon>
        <taxon>Pseudomonadati</taxon>
        <taxon>Pseudomonadota</taxon>
        <taxon>Alphaproteobacteria</taxon>
        <taxon>Candidatus Enterousia</taxon>
    </lineage>
</organism>
<evidence type="ECO:0000313" key="3">
    <source>
        <dbReference type="EMBL" id="HIU65157.1"/>
    </source>
</evidence>
<dbReference type="PANTHER" id="PTHR13420:SF7">
    <property type="entry name" value="UPF0235 PROTEIN C15ORF40"/>
    <property type="match status" value="1"/>
</dbReference>
<name>A0A9D1MRZ9_9PROT</name>
<comment type="caution">
    <text evidence="3">The sequence shown here is derived from an EMBL/GenBank/DDBJ whole genome shotgun (WGS) entry which is preliminary data.</text>
</comment>
<reference evidence="3" key="1">
    <citation type="submission" date="2020-10" db="EMBL/GenBank/DDBJ databases">
        <authorList>
            <person name="Gilroy R."/>
        </authorList>
    </citation>
    <scope>NUCLEOTIDE SEQUENCE</scope>
    <source>
        <strain evidence="3">CHK136-897</strain>
    </source>
</reference>
<dbReference type="NCBIfam" id="TIGR00251">
    <property type="entry name" value="DUF167 family protein"/>
    <property type="match status" value="1"/>
</dbReference>
<dbReference type="Proteomes" id="UP000824142">
    <property type="component" value="Unassembled WGS sequence"/>
</dbReference>
<dbReference type="EMBL" id="DVNO01000006">
    <property type="protein sequence ID" value="HIU65157.1"/>
    <property type="molecule type" value="Genomic_DNA"/>
</dbReference>
<dbReference type="SMART" id="SM01152">
    <property type="entry name" value="DUF167"/>
    <property type="match status" value="1"/>
</dbReference>
<accession>A0A9D1MRZ9</accession>